<sequence>MNSLTLAVIDGEPRVHDLRLAERLGFERPLNIRNIIKRNEAKLLKFGVLSTVERTSGELGGRPTAEYYLNQKQAIFICMKSETEKAFDVQVEIVHVFDAYLGGQARPIMPNFANPAEAARAWALEYERSQALQHEIEVSRPKIAFHDQVISSEALIDFTSLFSLLQRKTGQHFGRSQFLAFCRRHGIACQPNPHSGISASRFVPRKEYVGTWFVSELHPSGATEWRVRPIAVAAIVRLIEQDRRPAQPILAASQSGVVVGGAL</sequence>
<reference evidence="1" key="1">
    <citation type="submission" date="2013-07" db="EMBL/GenBank/DDBJ databases">
        <authorList>
            <person name="McIlroy S."/>
        </authorList>
    </citation>
    <scope>NUCLEOTIDE SEQUENCE [LARGE SCALE GENOMIC DNA]</scope>
    <source>
        <strain evidence="1">Run_A_D11</strain>
    </source>
</reference>
<dbReference type="RefSeq" id="WP_048670666.1">
    <property type="nucleotide sequence ID" value="NZ_CBTJ020000020.1"/>
</dbReference>
<dbReference type="Proteomes" id="UP000035760">
    <property type="component" value="Unassembled WGS sequence"/>
</dbReference>
<accession>W6M4H9</accession>
<dbReference type="AlphaFoldDB" id="W6M4H9"/>
<evidence type="ECO:0000313" key="2">
    <source>
        <dbReference type="Proteomes" id="UP000035760"/>
    </source>
</evidence>
<name>W6M4H9_9GAMM</name>
<evidence type="ECO:0000313" key="1">
    <source>
        <dbReference type="EMBL" id="CDI01524.1"/>
    </source>
</evidence>
<dbReference type="OrthoDB" id="8162243at2"/>
<protein>
    <submittedName>
        <fullName evidence="1">Uncharacterized protein</fullName>
    </submittedName>
</protein>
<organism evidence="1 2">
    <name type="scientific">Candidatus Competibacter denitrificans Run_A_D11</name>
    <dbReference type="NCBI Taxonomy" id="1400863"/>
    <lineage>
        <taxon>Bacteria</taxon>
        <taxon>Pseudomonadati</taxon>
        <taxon>Pseudomonadota</taxon>
        <taxon>Gammaproteobacteria</taxon>
        <taxon>Candidatus Competibacteraceae</taxon>
        <taxon>Candidatus Competibacter</taxon>
    </lineage>
</organism>
<gene>
    <name evidence="1" type="ORF">BN873_150312</name>
</gene>
<proteinExistence type="predicted"/>
<comment type="caution">
    <text evidence="1">The sequence shown here is derived from an EMBL/GenBank/DDBJ whole genome shotgun (WGS) entry which is preliminary data.</text>
</comment>
<dbReference type="EMBL" id="CBTJ020000020">
    <property type="protein sequence ID" value="CDI01524.1"/>
    <property type="molecule type" value="Genomic_DNA"/>
</dbReference>
<keyword evidence="2" id="KW-1185">Reference proteome</keyword>
<reference evidence="1" key="2">
    <citation type="submission" date="2014-03" db="EMBL/GenBank/DDBJ databases">
        <title>Candidatus Competibacter-lineage genomes retrieved from metagenomes reveal functional metabolic diversity.</title>
        <authorList>
            <person name="McIlroy S.J."/>
            <person name="Albertsen M."/>
            <person name="Andresen E.K."/>
            <person name="Saunders A.M."/>
            <person name="Kristiansen R."/>
            <person name="Stokholm-Bjerregaard M."/>
            <person name="Nielsen K.L."/>
            <person name="Nielsen P.H."/>
        </authorList>
    </citation>
    <scope>NUCLEOTIDE SEQUENCE</scope>
    <source>
        <strain evidence="1">Run_A_D11</strain>
    </source>
</reference>